<name>A0A3M8LNE9_9MICO</name>
<evidence type="ECO:0000259" key="1">
    <source>
        <dbReference type="Pfam" id="PF12688"/>
    </source>
</evidence>
<dbReference type="InterPro" id="IPR041656">
    <property type="entry name" value="TPR_5"/>
</dbReference>
<feature type="domain" description="Tetratrico peptide repeat group 5" evidence="1">
    <location>
        <begin position="45"/>
        <end position="109"/>
    </location>
</feature>
<dbReference type="AlphaFoldDB" id="A0A3M8LNE9"/>
<accession>A0A3M8LNE9</accession>
<evidence type="ECO:0000313" key="2">
    <source>
        <dbReference type="EMBL" id="RNE67010.1"/>
    </source>
</evidence>
<dbReference type="OrthoDB" id="193829at2"/>
<proteinExistence type="predicted"/>
<dbReference type="SUPFAM" id="SSF48452">
    <property type="entry name" value="TPR-like"/>
    <property type="match status" value="1"/>
</dbReference>
<reference evidence="2 3" key="1">
    <citation type="submission" date="2018-11" db="EMBL/GenBank/DDBJ databases">
        <title>Cryobacterium sp. nov., isolated from rhizosphere soil of lettuce.</title>
        <authorList>
            <person name="Wang Y."/>
        </authorList>
    </citation>
    <scope>NUCLEOTIDE SEQUENCE [LARGE SCALE GENOMIC DNA]</scope>
    <source>
        <strain evidence="2 3">NEAU-85</strain>
    </source>
</reference>
<comment type="caution">
    <text evidence="2">The sequence shown here is derived from an EMBL/GenBank/DDBJ whole genome shotgun (WGS) entry which is preliminary data.</text>
</comment>
<dbReference type="EMBL" id="RDSR01000002">
    <property type="protein sequence ID" value="RNE67010.1"/>
    <property type="molecule type" value="Genomic_DNA"/>
</dbReference>
<dbReference type="RefSeq" id="WP_123044623.1">
    <property type="nucleotide sequence ID" value="NZ_RDSR01000002.1"/>
</dbReference>
<evidence type="ECO:0000313" key="3">
    <source>
        <dbReference type="Proteomes" id="UP000279859"/>
    </source>
</evidence>
<dbReference type="Gene3D" id="1.25.40.10">
    <property type="entry name" value="Tetratricopeptide repeat domain"/>
    <property type="match status" value="1"/>
</dbReference>
<dbReference type="InterPro" id="IPR011990">
    <property type="entry name" value="TPR-like_helical_dom_sf"/>
</dbReference>
<gene>
    <name evidence="2" type="ORF">EEJ31_02050</name>
</gene>
<dbReference type="Proteomes" id="UP000279859">
    <property type="component" value="Unassembled WGS sequence"/>
</dbReference>
<protein>
    <recommendedName>
        <fullName evidence="1">Tetratrico peptide repeat group 5 domain-containing protein</fullName>
    </recommendedName>
</protein>
<sequence>MTEYGIEWERELAELWSAFDDLSEQEFLLRMTRLTDQLPDESPVRPFELAAALDSTGHPEGAVPLYELAIASGVGLIRRRRAVIQLASSLRLLGRAEESVELLTAERAQLPGVDGDNFTDDRYFDDGSDDERVHGGSLGNDELSDELCTVLALALVDVGREREAVSVALTALVPHLTRYRRSMANYARQLLDD</sequence>
<organism evidence="2 3">
    <name type="scientific">Cryobacterium tepidiphilum</name>
    <dbReference type="NCBI Taxonomy" id="2486026"/>
    <lineage>
        <taxon>Bacteria</taxon>
        <taxon>Bacillati</taxon>
        <taxon>Actinomycetota</taxon>
        <taxon>Actinomycetes</taxon>
        <taxon>Micrococcales</taxon>
        <taxon>Microbacteriaceae</taxon>
        <taxon>Cryobacterium</taxon>
    </lineage>
</organism>
<dbReference type="Pfam" id="PF12688">
    <property type="entry name" value="TPR_5"/>
    <property type="match status" value="2"/>
</dbReference>
<keyword evidence="3" id="KW-1185">Reference proteome</keyword>
<feature type="domain" description="Tetratrico peptide repeat group 5" evidence="1">
    <location>
        <begin position="139"/>
        <end position="190"/>
    </location>
</feature>